<protein>
    <submittedName>
        <fullName evidence="1">Hort-chain dehydrogenase/reductase ascJ</fullName>
    </submittedName>
</protein>
<organism evidence="1 2">
    <name type="scientific">Emericellopsis cladophorae</name>
    <dbReference type="NCBI Taxonomy" id="2686198"/>
    <lineage>
        <taxon>Eukaryota</taxon>
        <taxon>Fungi</taxon>
        <taxon>Dikarya</taxon>
        <taxon>Ascomycota</taxon>
        <taxon>Pezizomycotina</taxon>
        <taxon>Sordariomycetes</taxon>
        <taxon>Hypocreomycetidae</taxon>
        <taxon>Hypocreales</taxon>
        <taxon>Bionectriaceae</taxon>
        <taxon>Emericellopsis</taxon>
    </lineage>
</organism>
<reference evidence="1" key="2">
    <citation type="submission" date="2022-07" db="EMBL/GenBank/DDBJ databases">
        <authorList>
            <person name="Goncalves M.F.M."/>
            <person name="Hilario S."/>
            <person name="Van De Peer Y."/>
            <person name="Esteves A.C."/>
            <person name="Alves A."/>
        </authorList>
    </citation>
    <scope>NUCLEOTIDE SEQUENCE</scope>
    <source>
        <strain evidence="1">MUM 19.33</strain>
    </source>
</reference>
<proteinExistence type="predicted"/>
<dbReference type="RefSeq" id="XP_051361781.1">
    <property type="nucleotide sequence ID" value="XM_051506870.1"/>
</dbReference>
<dbReference type="GeneID" id="75829572"/>
<keyword evidence="2" id="KW-1185">Reference proteome</keyword>
<name>A0A9P9Y067_9HYPO</name>
<evidence type="ECO:0000313" key="1">
    <source>
        <dbReference type="EMBL" id="KAI6780925.1"/>
    </source>
</evidence>
<comment type="caution">
    <text evidence="1">The sequence shown here is derived from an EMBL/GenBank/DDBJ whole genome shotgun (WGS) entry which is preliminary data.</text>
</comment>
<accession>A0A9P9Y067</accession>
<reference evidence="1" key="1">
    <citation type="journal article" date="2021" name="J Fungi (Basel)">
        <title>Genomic and Metabolomic Analyses of the Marine Fungus Emericellopsis cladophorae: Insights into Saltwater Adaptability Mechanisms and Its Biosynthetic Potential.</title>
        <authorList>
            <person name="Goncalves M.F.M."/>
            <person name="Hilario S."/>
            <person name="Van de Peer Y."/>
            <person name="Esteves A.C."/>
            <person name="Alves A."/>
        </authorList>
    </citation>
    <scope>NUCLEOTIDE SEQUENCE</scope>
    <source>
        <strain evidence="1">MUM 19.33</strain>
    </source>
</reference>
<dbReference type="Proteomes" id="UP001055219">
    <property type="component" value="Unassembled WGS sequence"/>
</dbReference>
<dbReference type="AlphaFoldDB" id="A0A9P9Y067"/>
<sequence>MTDITIQDGELAKLPDKVVIITARKVHGRVDHVFANVGVGPRADGLSMTVDATGDLVEATLVIVDMNFKAAIYTATIAVYYMRDGQAWKPVVCKRSSLTAKLPRAAYPREFVCPFVGQDWLHVLPFMQSIGVEPQKPIVIAKGATFLMANES</sequence>
<dbReference type="OrthoDB" id="5371740at2759"/>
<dbReference type="EMBL" id="JAGIXG020000026">
    <property type="protein sequence ID" value="KAI6780925.1"/>
    <property type="molecule type" value="Genomic_DNA"/>
</dbReference>
<evidence type="ECO:0000313" key="2">
    <source>
        <dbReference type="Proteomes" id="UP001055219"/>
    </source>
</evidence>
<gene>
    <name evidence="1" type="ORF">J7T54_003067</name>
</gene>